<dbReference type="AlphaFoldDB" id="A0AAQ3K5G4"/>
<keyword evidence="3" id="KW-1185">Reference proteome</keyword>
<evidence type="ECO:0000313" key="2">
    <source>
        <dbReference type="EMBL" id="WOL01534.1"/>
    </source>
</evidence>
<gene>
    <name evidence="2" type="ORF">Cni_G10251</name>
</gene>
<organism evidence="2 3">
    <name type="scientific">Canna indica</name>
    <name type="common">Indian-shot</name>
    <dbReference type="NCBI Taxonomy" id="4628"/>
    <lineage>
        <taxon>Eukaryota</taxon>
        <taxon>Viridiplantae</taxon>
        <taxon>Streptophyta</taxon>
        <taxon>Embryophyta</taxon>
        <taxon>Tracheophyta</taxon>
        <taxon>Spermatophyta</taxon>
        <taxon>Magnoliopsida</taxon>
        <taxon>Liliopsida</taxon>
        <taxon>Zingiberales</taxon>
        <taxon>Cannaceae</taxon>
        <taxon>Canna</taxon>
    </lineage>
</organism>
<name>A0AAQ3K5G4_9LILI</name>
<evidence type="ECO:0000256" key="1">
    <source>
        <dbReference type="SAM" id="MobiDB-lite"/>
    </source>
</evidence>
<proteinExistence type="predicted"/>
<accession>A0AAQ3K5G4</accession>
<feature type="region of interest" description="Disordered" evidence="1">
    <location>
        <begin position="79"/>
        <end position="105"/>
    </location>
</feature>
<protein>
    <submittedName>
        <fullName evidence="2">Uncharacterized protein</fullName>
    </submittedName>
</protein>
<sequence length="105" mass="12025">MREKREWKSCQKKLSESFEKILNNKFAKEDFMEEGIDPELSRLTVKTGTKERRGSNIMSKLVNIPVGYKQLKLKKRKFSKETNAIGDEGDPGSRNGEEAESSTLI</sequence>
<reference evidence="2 3" key="1">
    <citation type="submission" date="2023-10" db="EMBL/GenBank/DDBJ databases">
        <title>Chromosome-scale genome assembly provides insights into flower coloration mechanisms of Canna indica.</title>
        <authorList>
            <person name="Li C."/>
        </authorList>
    </citation>
    <scope>NUCLEOTIDE SEQUENCE [LARGE SCALE GENOMIC DNA]</scope>
    <source>
        <tissue evidence="2">Flower</tissue>
    </source>
</reference>
<dbReference type="EMBL" id="CP136892">
    <property type="protein sequence ID" value="WOL01534.1"/>
    <property type="molecule type" value="Genomic_DNA"/>
</dbReference>
<dbReference type="Proteomes" id="UP001327560">
    <property type="component" value="Chromosome 3"/>
</dbReference>
<evidence type="ECO:0000313" key="3">
    <source>
        <dbReference type="Proteomes" id="UP001327560"/>
    </source>
</evidence>